<evidence type="ECO:0000256" key="6">
    <source>
        <dbReference type="ARBA" id="ARBA00049024"/>
    </source>
</evidence>
<dbReference type="NCBIfam" id="TIGR00407">
    <property type="entry name" value="proA"/>
    <property type="match status" value="1"/>
</dbReference>
<evidence type="ECO:0000313" key="10">
    <source>
        <dbReference type="Proteomes" id="UP000502248"/>
    </source>
</evidence>
<keyword evidence="3 7" id="KW-0641">Proline biosynthesis</keyword>
<dbReference type="AlphaFoldDB" id="A0A7Z2VG34"/>
<dbReference type="InterPro" id="IPR016162">
    <property type="entry name" value="Ald_DH_N"/>
</dbReference>
<evidence type="ECO:0000256" key="2">
    <source>
        <dbReference type="ARBA" id="ARBA00022605"/>
    </source>
</evidence>
<dbReference type="NCBIfam" id="NF001221">
    <property type="entry name" value="PRK00197.1"/>
    <property type="match status" value="1"/>
</dbReference>
<keyword evidence="7" id="KW-0963">Cytoplasm</keyword>
<dbReference type="PROSITE" id="PS01223">
    <property type="entry name" value="PROA"/>
    <property type="match status" value="1"/>
</dbReference>
<dbReference type="SUPFAM" id="SSF53720">
    <property type="entry name" value="ALDH-like"/>
    <property type="match status" value="1"/>
</dbReference>
<dbReference type="InterPro" id="IPR016163">
    <property type="entry name" value="Ald_DH_C"/>
</dbReference>
<dbReference type="GO" id="GO:0055129">
    <property type="term" value="P:L-proline biosynthetic process"/>
    <property type="evidence" value="ECO:0007669"/>
    <property type="project" value="UniProtKB-UniRule"/>
</dbReference>
<dbReference type="GO" id="GO:0004350">
    <property type="term" value="F:glutamate-5-semialdehyde dehydrogenase activity"/>
    <property type="evidence" value="ECO:0007669"/>
    <property type="project" value="UniProtKB-UniRule"/>
</dbReference>
<name>A0A7Z2VG34_9BACL</name>
<comment type="catalytic activity">
    <reaction evidence="6 7">
        <text>L-glutamate 5-semialdehyde + phosphate + NADP(+) = L-glutamyl 5-phosphate + NADPH + H(+)</text>
        <dbReference type="Rhea" id="RHEA:19541"/>
        <dbReference type="ChEBI" id="CHEBI:15378"/>
        <dbReference type="ChEBI" id="CHEBI:43474"/>
        <dbReference type="ChEBI" id="CHEBI:57783"/>
        <dbReference type="ChEBI" id="CHEBI:58066"/>
        <dbReference type="ChEBI" id="CHEBI:58274"/>
        <dbReference type="ChEBI" id="CHEBI:58349"/>
        <dbReference type="EC" id="1.2.1.41"/>
    </reaction>
</comment>
<keyword evidence="2 7" id="KW-0028">Amino-acid biosynthesis</keyword>
<comment type="similarity">
    <text evidence="7">Belongs to the gamma-glutamyl phosphate reductase family.</text>
</comment>
<keyword evidence="4 7" id="KW-0521">NADP</keyword>
<dbReference type="KEGG" id="cheb:HH215_04240"/>
<protein>
    <recommendedName>
        <fullName evidence="7">Gamma-glutamyl phosphate reductase</fullName>
        <shortName evidence="7">GPR</shortName>
        <ecNumber evidence="7">1.2.1.41</ecNumber>
    </recommendedName>
    <alternativeName>
        <fullName evidence="7">Glutamate-5-semialdehyde dehydrogenase</fullName>
    </alternativeName>
    <alternativeName>
        <fullName evidence="7">Glutamyl-gamma-semialdehyde dehydrogenase</fullName>
        <shortName evidence="7">GSA dehydrogenase</shortName>
    </alternativeName>
</protein>
<sequence length="415" mass="44966">MSEVKTKASSAKKAAAVLNRLTTAQKNEALLLMADALIAEQDTILIANEEDLARGREQGTSSSLLDRLKLTPARLNDIAEAVRQIVELPDPVGDLLETYERPNGLFIEKRRVPLGVIGIIYEARPNVTVDAATLCLKSGNAVVLRGGSAAISSNRSIIAVLREALSRSAIPADALQLIEDSNRSSVDEMLKLNGLLDVIIPRGGASLIQNVVQNATVPVIETGAGICHTYVDESGQYAMAEAIAVNAKAQRPSVCNSMETLLVHESFARLHLNALANKFREINVELKGCGIARDIVPWINSATDENYATEYNDYILNIKVVKDLDEALEHIQKFGTRHSECIVTENEANAERFLQEVDAAAVYRNASTRFTDGFEFGFGAEIGISTQKLHARGPMGLPALTSTKYRVVGSGQIRS</sequence>
<comment type="function">
    <text evidence="7">Catalyzes the NADPH-dependent reduction of L-glutamate 5-phosphate into L-glutamate 5-semialdehyde and phosphate. The product spontaneously undergoes cyclization to form 1-pyrroline-5-carboxylate.</text>
</comment>
<reference evidence="9 10" key="1">
    <citation type="submission" date="2020-04" db="EMBL/GenBank/DDBJ databases">
        <title>Genome sequencing of novel species.</title>
        <authorList>
            <person name="Heo J."/>
            <person name="Kim S.-J."/>
            <person name="Kim J.-S."/>
            <person name="Hong S.-B."/>
            <person name="Kwon S.-W."/>
        </authorList>
    </citation>
    <scope>NUCLEOTIDE SEQUENCE [LARGE SCALE GENOMIC DNA]</scope>
    <source>
        <strain evidence="9 10">MFER-1</strain>
    </source>
</reference>
<dbReference type="EMBL" id="CP051680">
    <property type="protein sequence ID" value="QJD82472.1"/>
    <property type="molecule type" value="Genomic_DNA"/>
</dbReference>
<dbReference type="InterPro" id="IPR012134">
    <property type="entry name" value="Glu-5-SA_DH"/>
</dbReference>
<dbReference type="RefSeq" id="WP_169278771.1">
    <property type="nucleotide sequence ID" value="NZ_CP051680.1"/>
</dbReference>
<organism evidence="9 10">
    <name type="scientific">Cohnella herbarum</name>
    <dbReference type="NCBI Taxonomy" id="2728023"/>
    <lineage>
        <taxon>Bacteria</taxon>
        <taxon>Bacillati</taxon>
        <taxon>Bacillota</taxon>
        <taxon>Bacilli</taxon>
        <taxon>Bacillales</taxon>
        <taxon>Paenibacillaceae</taxon>
        <taxon>Cohnella</taxon>
    </lineage>
</organism>
<dbReference type="Gene3D" id="3.40.309.10">
    <property type="entry name" value="Aldehyde Dehydrogenase, Chain A, domain 2"/>
    <property type="match status" value="1"/>
</dbReference>
<gene>
    <name evidence="7" type="primary">proA</name>
    <name evidence="9" type="ORF">HH215_04240</name>
</gene>
<dbReference type="EC" id="1.2.1.41" evidence="7"/>
<dbReference type="Gene3D" id="3.40.605.10">
    <property type="entry name" value="Aldehyde Dehydrogenase, Chain A, domain 1"/>
    <property type="match status" value="1"/>
</dbReference>
<dbReference type="PANTHER" id="PTHR11063:SF8">
    <property type="entry name" value="DELTA-1-PYRROLINE-5-CARBOXYLATE SYNTHASE"/>
    <property type="match status" value="1"/>
</dbReference>
<keyword evidence="5 7" id="KW-0560">Oxidoreductase</keyword>
<comment type="subcellular location">
    <subcellularLocation>
        <location evidence="7">Cytoplasm</location>
    </subcellularLocation>
</comment>
<dbReference type="HAMAP" id="MF_00412">
    <property type="entry name" value="ProA"/>
    <property type="match status" value="1"/>
</dbReference>
<evidence type="ECO:0000256" key="4">
    <source>
        <dbReference type="ARBA" id="ARBA00022857"/>
    </source>
</evidence>
<evidence type="ECO:0000256" key="1">
    <source>
        <dbReference type="ARBA" id="ARBA00004985"/>
    </source>
</evidence>
<dbReference type="InterPro" id="IPR016161">
    <property type="entry name" value="Ald_DH/histidinol_DH"/>
</dbReference>
<evidence type="ECO:0000256" key="3">
    <source>
        <dbReference type="ARBA" id="ARBA00022650"/>
    </source>
</evidence>
<keyword evidence="10" id="KW-1185">Reference proteome</keyword>
<accession>A0A7Z2VG34</accession>
<dbReference type="GO" id="GO:0050661">
    <property type="term" value="F:NADP binding"/>
    <property type="evidence" value="ECO:0007669"/>
    <property type="project" value="InterPro"/>
</dbReference>
<feature type="domain" description="Aldehyde dehydrogenase" evidence="8">
    <location>
        <begin position="3"/>
        <end position="301"/>
    </location>
</feature>
<dbReference type="CDD" id="cd07079">
    <property type="entry name" value="ALDH_F18-19_ProA-GPR"/>
    <property type="match status" value="1"/>
</dbReference>
<dbReference type="PIRSF" id="PIRSF000151">
    <property type="entry name" value="GPR"/>
    <property type="match status" value="1"/>
</dbReference>
<dbReference type="PANTHER" id="PTHR11063">
    <property type="entry name" value="GLUTAMATE SEMIALDEHYDE DEHYDROGENASE"/>
    <property type="match status" value="1"/>
</dbReference>
<dbReference type="InterPro" id="IPR015590">
    <property type="entry name" value="Aldehyde_DH_dom"/>
</dbReference>
<evidence type="ECO:0000256" key="5">
    <source>
        <dbReference type="ARBA" id="ARBA00023002"/>
    </source>
</evidence>
<evidence type="ECO:0000313" key="9">
    <source>
        <dbReference type="EMBL" id="QJD82472.1"/>
    </source>
</evidence>
<proteinExistence type="inferred from homology"/>
<dbReference type="UniPathway" id="UPA00098">
    <property type="reaction ID" value="UER00360"/>
</dbReference>
<dbReference type="InterPro" id="IPR020593">
    <property type="entry name" value="G-glutamylP_reductase_CS"/>
</dbReference>
<dbReference type="GO" id="GO:0005737">
    <property type="term" value="C:cytoplasm"/>
    <property type="evidence" value="ECO:0007669"/>
    <property type="project" value="UniProtKB-SubCell"/>
</dbReference>
<comment type="pathway">
    <text evidence="1 7">Amino-acid biosynthesis; L-proline biosynthesis; L-glutamate 5-semialdehyde from L-glutamate: step 2/2.</text>
</comment>
<evidence type="ECO:0000259" key="8">
    <source>
        <dbReference type="Pfam" id="PF00171"/>
    </source>
</evidence>
<dbReference type="FunFam" id="3.40.309.10:FF:000006">
    <property type="entry name" value="Gamma-glutamyl phosphate reductase"/>
    <property type="match status" value="1"/>
</dbReference>
<dbReference type="Proteomes" id="UP000502248">
    <property type="component" value="Chromosome"/>
</dbReference>
<dbReference type="Pfam" id="PF00171">
    <property type="entry name" value="Aldedh"/>
    <property type="match status" value="1"/>
</dbReference>
<dbReference type="InterPro" id="IPR000965">
    <property type="entry name" value="GPR_dom"/>
</dbReference>
<evidence type="ECO:0000256" key="7">
    <source>
        <dbReference type="HAMAP-Rule" id="MF_00412"/>
    </source>
</evidence>